<evidence type="ECO:0000256" key="1">
    <source>
        <dbReference type="SAM" id="MobiDB-lite"/>
    </source>
</evidence>
<evidence type="ECO:0000313" key="3">
    <source>
        <dbReference type="Proteomes" id="UP000232003"/>
    </source>
</evidence>
<dbReference type="AlphaFoldDB" id="A0A2K8SUR8"/>
<feature type="region of interest" description="Disordered" evidence="1">
    <location>
        <begin position="1"/>
        <end position="39"/>
    </location>
</feature>
<evidence type="ECO:0000313" key="2">
    <source>
        <dbReference type="EMBL" id="AUB39100.1"/>
    </source>
</evidence>
<protein>
    <submittedName>
        <fullName evidence="2">Uncharacterized protein</fullName>
    </submittedName>
</protein>
<sequence length="57" mass="6131">MGKKQGRQGRQGDKGTKGENLQQVFPLSSSQCPMPDAPCHSPCITFPPPLQASTPHQ</sequence>
<dbReference type="EMBL" id="CP024785">
    <property type="protein sequence ID" value="AUB39100.1"/>
    <property type="molecule type" value="Genomic_DNA"/>
</dbReference>
<organism evidence="2 3">
    <name type="scientific">Nostoc flagelliforme CCNUN1</name>
    <dbReference type="NCBI Taxonomy" id="2038116"/>
    <lineage>
        <taxon>Bacteria</taxon>
        <taxon>Bacillati</taxon>
        <taxon>Cyanobacteriota</taxon>
        <taxon>Cyanophyceae</taxon>
        <taxon>Nostocales</taxon>
        <taxon>Nostocaceae</taxon>
        <taxon>Nostoc</taxon>
    </lineage>
</organism>
<proteinExistence type="predicted"/>
<dbReference type="KEGG" id="nfl:COO91_05088"/>
<keyword evidence="3" id="KW-1185">Reference proteome</keyword>
<accession>A0A2K8SUR8</accession>
<gene>
    <name evidence="2" type="ORF">COO91_05088</name>
</gene>
<reference evidence="2 3" key="1">
    <citation type="submission" date="2017-11" db="EMBL/GenBank/DDBJ databases">
        <title>Complete genome of a free-living desiccation-tolerant cyanobacterium and its photosynthetic adaptation to extreme terrestrial habitat.</title>
        <authorList>
            <person name="Shang J."/>
        </authorList>
    </citation>
    <scope>NUCLEOTIDE SEQUENCE [LARGE SCALE GENOMIC DNA]</scope>
    <source>
        <strain evidence="2 3">CCNUN1</strain>
    </source>
</reference>
<name>A0A2K8SUR8_9NOSO</name>
<dbReference type="Proteomes" id="UP000232003">
    <property type="component" value="Chromosome"/>
</dbReference>
<feature type="compositionally biased region" description="Polar residues" evidence="1">
    <location>
        <begin position="19"/>
        <end position="32"/>
    </location>
</feature>